<name>A0A6G0Z7B8_APHCR</name>
<protein>
    <submittedName>
        <fullName evidence="1">Uncharacterized protein</fullName>
    </submittedName>
</protein>
<organism evidence="1 2">
    <name type="scientific">Aphis craccivora</name>
    <name type="common">Cowpea aphid</name>
    <dbReference type="NCBI Taxonomy" id="307492"/>
    <lineage>
        <taxon>Eukaryota</taxon>
        <taxon>Metazoa</taxon>
        <taxon>Ecdysozoa</taxon>
        <taxon>Arthropoda</taxon>
        <taxon>Hexapoda</taxon>
        <taxon>Insecta</taxon>
        <taxon>Pterygota</taxon>
        <taxon>Neoptera</taxon>
        <taxon>Paraneoptera</taxon>
        <taxon>Hemiptera</taxon>
        <taxon>Sternorrhyncha</taxon>
        <taxon>Aphidomorpha</taxon>
        <taxon>Aphidoidea</taxon>
        <taxon>Aphididae</taxon>
        <taxon>Aphidini</taxon>
        <taxon>Aphis</taxon>
        <taxon>Aphis</taxon>
    </lineage>
</organism>
<comment type="caution">
    <text evidence="1">The sequence shown here is derived from an EMBL/GenBank/DDBJ whole genome shotgun (WGS) entry which is preliminary data.</text>
</comment>
<dbReference type="Proteomes" id="UP000478052">
    <property type="component" value="Unassembled WGS sequence"/>
</dbReference>
<evidence type="ECO:0000313" key="1">
    <source>
        <dbReference type="EMBL" id="KAF0766489.1"/>
    </source>
</evidence>
<sequence length="8" mass="925">MLVLSIYS</sequence>
<gene>
    <name evidence="1" type="ORF">FWK35_00002984</name>
</gene>
<evidence type="ECO:0000313" key="2">
    <source>
        <dbReference type="Proteomes" id="UP000478052"/>
    </source>
</evidence>
<proteinExistence type="predicted"/>
<accession>A0A6G0Z7B8</accession>
<reference evidence="1 2" key="1">
    <citation type="submission" date="2019-08" db="EMBL/GenBank/DDBJ databases">
        <title>Whole genome of Aphis craccivora.</title>
        <authorList>
            <person name="Voronova N.V."/>
            <person name="Shulinski R.S."/>
            <person name="Bandarenka Y.V."/>
            <person name="Zhorov D.G."/>
            <person name="Warner D."/>
        </authorList>
    </citation>
    <scope>NUCLEOTIDE SEQUENCE [LARGE SCALE GENOMIC DNA]</scope>
    <source>
        <strain evidence="1">180601</strain>
        <tissue evidence="1">Whole Body</tissue>
    </source>
</reference>
<dbReference type="EMBL" id="VUJU01001180">
    <property type="protein sequence ID" value="KAF0766489.1"/>
    <property type="molecule type" value="Genomic_DNA"/>
</dbReference>
<keyword evidence="2" id="KW-1185">Reference proteome</keyword>